<dbReference type="GO" id="GO:0032259">
    <property type="term" value="P:methylation"/>
    <property type="evidence" value="ECO:0007669"/>
    <property type="project" value="UniProtKB-KW"/>
</dbReference>
<dbReference type="Pfam" id="PF13649">
    <property type="entry name" value="Methyltransf_25"/>
    <property type="match status" value="1"/>
</dbReference>
<keyword evidence="3" id="KW-1185">Reference proteome</keyword>
<dbReference type="InterPro" id="IPR029063">
    <property type="entry name" value="SAM-dependent_MTases_sf"/>
</dbReference>
<dbReference type="Gene3D" id="3.40.50.150">
    <property type="entry name" value="Vaccinia Virus protein VP39"/>
    <property type="match status" value="1"/>
</dbReference>
<evidence type="ECO:0000313" key="3">
    <source>
        <dbReference type="Proteomes" id="UP000255334"/>
    </source>
</evidence>
<dbReference type="InterPro" id="IPR041698">
    <property type="entry name" value="Methyltransf_25"/>
</dbReference>
<gene>
    <name evidence="2" type="ORF">DWU99_12840</name>
</gene>
<dbReference type="OrthoDB" id="9811589at2"/>
<dbReference type="Proteomes" id="UP000255334">
    <property type="component" value="Unassembled WGS sequence"/>
</dbReference>
<dbReference type="RefSeq" id="WP_115478449.1">
    <property type="nucleotide sequence ID" value="NZ_QRBF01000004.1"/>
</dbReference>
<evidence type="ECO:0000313" key="2">
    <source>
        <dbReference type="EMBL" id="RDS83409.1"/>
    </source>
</evidence>
<feature type="domain" description="Methyltransferase" evidence="1">
    <location>
        <begin position="87"/>
        <end position="179"/>
    </location>
</feature>
<accession>A0A370X4R6</accession>
<organism evidence="2 3">
    <name type="scientific">Dyella psychrodurans</name>
    <dbReference type="NCBI Taxonomy" id="1927960"/>
    <lineage>
        <taxon>Bacteria</taxon>
        <taxon>Pseudomonadati</taxon>
        <taxon>Pseudomonadota</taxon>
        <taxon>Gammaproteobacteria</taxon>
        <taxon>Lysobacterales</taxon>
        <taxon>Rhodanobacteraceae</taxon>
        <taxon>Dyella</taxon>
    </lineage>
</organism>
<dbReference type="GO" id="GO:0008168">
    <property type="term" value="F:methyltransferase activity"/>
    <property type="evidence" value="ECO:0007669"/>
    <property type="project" value="UniProtKB-KW"/>
</dbReference>
<name>A0A370X4R6_9GAMM</name>
<dbReference type="CDD" id="cd02440">
    <property type="entry name" value="AdoMet_MTases"/>
    <property type="match status" value="1"/>
</dbReference>
<proteinExistence type="predicted"/>
<protein>
    <submittedName>
        <fullName evidence="2">Class I SAM-dependent methyltransferase</fullName>
    </submittedName>
</protein>
<keyword evidence="2" id="KW-0489">Methyltransferase</keyword>
<evidence type="ECO:0000259" key="1">
    <source>
        <dbReference type="Pfam" id="PF13649"/>
    </source>
</evidence>
<dbReference type="AlphaFoldDB" id="A0A370X4R6"/>
<comment type="caution">
    <text evidence="2">The sequence shown here is derived from an EMBL/GenBank/DDBJ whole genome shotgun (WGS) entry which is preliminary data.</text>
</comment>
<sequence length="307" mass="33934">MQEGARLMAMTAGVPMKKWVQDLVRSQTEAVTSPLGDPLPAFPPEALQVATTGRYGESAIEQAANFYEDAVNGIAKCRTSIGPDWKVLDFGSGWGRITRLALRDFKLSNIHGIDVDEGLVSLSNDLFGTSIFATCKSFPPTDIPSGSMHLVLAYSVFSHLSEEAARAWLEEFARVLKPGQFVAFTTRGESFLDYCQQLATHHNDVAVSSYQDTLSQMFPAHEIDNIKTAYRRGEFIYRGIGGGGIRDGSFYGEAFLPKGWVERQLGKTFDIVHAGINHARYDQFCFVLRKKRSKALLIRQALGVARA</sequence>
<dbReference type="EMBL" id="QRBF01000004">
    <property type="protein sequence ID" value="RDS83409.1"/>
    <property type="molecule type" value="Genomic_DNA"/>
</dbReference>
<keyword evidence="2" id="KW-0808">Transferase</keyword>
<dbReference type="SUPFAM" id="SSF53335">
    <property type="entry name" value="S-adenosyl-L-methionine-dependent methyltransferases"/>
    <property type="match status" value="1"/>
</dbReference>
<reference evidence="2 3" key="1">
    <citation type="submission" date="2018-07" db="EMBL/GenBank/DDBJ databases">
        <title>Dyella monticola sp. nov. and Dyella psychrodurans sp. nov. isolated from monsoon evergreen broad-leaved forest soil of Dinghu Mountain, China.</title>
        <authorList>
            <person name="Gao Z."/>
            <person name="Qiu L."/>
        </authorList>
    </citation>
    <scope>NUCLEOTIDE SEQUENCE [LARGE SCALE GENOMIC DNA]</scope>
    <source>
        <strain evidence="2 3">4MSK11</strain>
    </source>
</reference>